<organism evidence="12 13">
    <name type="scientific">Actinobacillus delphinicola</name>
    <dbReference type="NCBI Taxonomy" id="51161"/>
    <lineage>
        <taxon>Bacteria</taxon>
        <taxon>Pseudomonadati</taxon>
        <taxon>Pseudomonadota</taxon>
        <taxon>Gammaproteobacteria</taxon>
        <taxon>Pasteurellales</taxon>
        <taxon>Pasteurellaceae</taxon>
        <taxon>Actinobacillus</taxon>
    </lineage>
</organism>
<dbReference type="PANTHER" id="PTHR30625">
    <property type="entry name" value="PROTEIN TOLQ"/>
    <property type="match status" value="1"/>
</dbReference>
<accession>A0A448TV06</accession>
<comment type="function">
    <text evidence="10">Part of the Tol-Pal system, which plays a role in outer membrane invagination during cell division and is important for maintaining outer membrane integrity.</text>
</comment>
<dbReference type="InterPro" id="IPR014163">
    <property type="entry name" value="Tol-Pal_TolQ"/>
</dbReference>
<keyword evidence="4 10" id="KW-0997">Cell inner membrane</keyword>
<name>A0A448TV06_9PAST</name>
<dbReference type="HAMAP" id="MF_02202">
    <property type="entry name" value="TolQ"/>
    <property type="match status" value="1"/>
</dbReference>
<evidence type="ECO:0000313" key="13">
    <source>
        <dbReference type="Proteomes" id="UP000279799"/>
    </source>
</evidence>
<keyword evidence="7 10" id="KW-1133">Transmembrane helix</keyword>
<keyword evidence="3 10" id="KW-1003">Cell membrane</keyword>
<evidence type="ECO:0000256" key="10">
    <source>
        <dbReference type="HAMAP-Rule" id="MF_02202"/>
    </source>
</evidence>
<feature type="domain" description="MotA/TolQ/ExbB proton channel" evidence="11">
    <location>
        <begin position="80"/>
        <end position="208"/>
    </location>
</feature>
<dbReference type="GO" id="GO:0017038">
    <property type="term" value="P:protein import"/>
    <property type="evidence" value="ECO:0007669"/>
    <property type="project" value="TreeGrafter"/>
</dbReference>
<feature type="transmembrane region" description="Helical" evidence="10">
    <location>
        <begin position="140"/>
        <end position="160"/>
    </location>
</feature>
<evidence type="ECO:0000256" key="2">
    <source>
        <dbReference type="ARBA" id="ARBA00010442"/>
    </source>
</evidence>
<sequence length="229" mass="25788">MNTELNLIQIFLDASPVVQAIIGILLILSILSWGIIFQRHRMLRNAQQEANRFEERFWSGEDLYRLYDSVERNRNDASGNEHIFYVGFKEFTRLEKLPLSSPESVLQGSERAMTLAMNREVENLENNIPFLGTVASVSPYIGLFGTVWGIMAAFMALNGAQQATLQMVAPGIAEALIATAMGLLAAIPAVMAYNRLSLRLTKVEQSYENFIDEFTQILHRRLSTQGTQK</sequence>
<dbReference type="InterPro" id="IPR002898">
    <property type="entry name" value="MotA_ExbB_proton_chnl"/>
</dbReference>
<evidence type="ECO:0000256" key="6">
    <source>
        <dbReference type="ARBA" id="ARBA00022692"/>
    </source>
</evidence>
<evidence type="ECO:0000256" key="5">
    <source>
        <dbReference type="ARBA" id="ARBA00022618"/>
    </source>
</evidence>
<evidence type="ECO:0000256" key="4">
    <source>
        <dbReference type="ARBA" id="ARBA00022519"/>
    </source>
</evidence>
<dbReference type="Pfam" id="PF01618">
    <property type="entry name" value="MotA_ExbB"/>
    <property type="match status" value="1"/>
</dbReference>
<keyword evidence="13" id="KW-1185">Reference proteome</keyword>
<keyword evidence="8 10" id="KW-0472">Membrane</keyword>
<comment type="subunit">
    <text evidence="10">The Tol-Pal system is composed of five core proteins: the inner membrane proteins TolA, TolQ and TolR, the periplasmic protein TolB and the outer membrane protein Pal. They form a network linking the inner and outer membranes and the peptidoglycan layer.</text>
</comment>
<dbReference type="RefSeq" id="WP_126599981.1">
    <property type="nucleotide sequence ID" value="NZ_LR134510.1"/>
</dbReference>
<keyword evidence="9 10" id="KW-0131">Cell cycle</keyword>
<gene>
    <name evidence="12" type="primary">tolQ_2</name>
    <name evidence="10" type="synonym">tolQ</name>
    <name evidence="12" type="ORF">NCTC12871_01261</name>
</gene>
<feature type="transmembrane region" description="Helical" evidence="10">
    <location>
        <begin position="172"/>
        <end position="193"/>
    </location>
</feature>
<dbReference type="EMBL" id="LR134510">
    <property type="protein sequence ID" value="VEJ09776.1"/>
    <property type="molecule type" value="Genomic_DNA"/>
</dbReference>
<protein>
    <recommendedName>
        <fullName evidence="10">Tol-Pal system protein TolQ</fullName>
    </recommendedName>
</protein>
<evidence type="ECO:0000259" key="11">
    <source>
        <dbReference type="Pfam" id="PF01618"/>
    </source>
</evidence>
<feature type="transmembrane region" description="Helical" evidence="10">
    <location>
        <begin position="20"/>
        <end position="37"/>
    </location>
</feature>
<keyword evidence="5 10" id="KW-0132">Cell division</keyword>
<dbReference type="GO" id="GO:0043213">
    <property type="term" value="P:bacteriocin transport"/>
    <property type="evidence" value="ECO:0007669"/>
    <property type="project" value="InterPro"/>
</dbReference>
<evidence type="ECO:0000256" key="9">
    <source>
        <dbReference type="ARBA" id="ARBA00023306"/>
    </source>
</evidence>
<dbReference type="GO" id="GO:0051301">
    <property type="term" value="P:cell division"/>
    <property type="evidence" value="ECO:0007669"/>
    <property type="project" value="UniProtKB-UniRule"/>
</dbReference>
<dbReference type="Proteomes" id="UP000279799">
    <property type="component" value="Chromosome"/>
</dbReference>
<evidence type="ECO:0000256" key="1">
    <source>
        <dbReference type="ARBA" id="ARBA00004651"/>
    </source>
</evidence>
<reference evidence="12 13" key="1">
    <citation type="submission" date="2018-12" db="EMBL/GenBank/DDBJ databases">
        <authorList>
            <consortium name="Pathogen Informatics"/>
        </authorList>
    </citation>
    <scope>NUCLEOTIDE SEQUENCE [LARGE SCALE GENOMIC DNA]</scope>
    <source>
        <strain evidence="12 13">NCTC12871</strain>
    </source>
</reference>
<evidence type="ECO:0000313" key="12">
    <source>
        <dbReference type="EMBL" id="VEJ09776.1"/>
    </source>
</evidence>
<dbReference type="AlphaFoldDB" id="A0A448TV06"/>
<comment type="similarity">
    <text evidence="2 10">Belongs to the ExbB/TolQ family.</text>
</comment>
<dbReference type="PANTHER" id="PTHR30625:SF3">
    <property type="entry name" value="TOL-PAL SYSTEM PROTEIN TOLQ"/>
    <property type="match status" value="1"/>
</dbReference>
<dbReference type="OrthoDB" id="9805133at2"/>
<keyword evidence="6 10" id="KW-0812">Transmembrane</keyword>
<proteinExistence type="inferred from homology"/>
<dbReference type="KEGG" id="adp:NCTC12871_01261"/>
<dbReference type="InterPro" id="IPR050790">
    <property type="entry name" value="ExbB/TolQ_transport"/>
</dbReference>
<evidence type="ECO:0000256" key="3">
    <source>
        <dbReference type="ARBA" id="ARBA00022475"/>
    </source>
</evidence>
<dbReference type="NCBIfam" id="TIGR02796">
    <property type="entry name" value="tolQ"/>
    <property type="match status" value="1"/>
</dbReference>
<comment type="subcellular location">
    <subcellularLocation>
        <location evidence="10">Cell inner membrane</location>
        <topology evidence="10">Multi-pass membrane protein</topology>
    </subcellularLocation>
    <subcellularLocation>
        <location evidence="1">Cell membrane</location>
        <topology evidence="1">Multi-pass membrane protein</topology>
    </subcellularLocation>
</comment>
<evidence type="ECO:0000256" key="8">
    <source>
        <dbReference type="ARBA" id="ARBA00023136"/>
    </source>
</evidence>
<dbReference type="GO" id="GO:0005886">
    <property type="term" value="C:plasma membrane"/>
    <property type="evidence" value="ECO:0007669"/>
    <property type="project" value="UniProtKB-SubCell"/>
</dbReference>
<evidence type="ECO:0000256" key="7">
    <source>
        <dbReference type="ARBA" id="ARBA00022989"/>
    </source>
</evidence>